<dbReference type="GeneID" id="81599662"/>
<reference evidence="2" key="2">
    <citation type="journal article" date="2023" name="IMA Fungus">
        <title>Comparative genomic study of the Penicillium genus elucidates a diverse pangenome and 15 lateral gene transfer events.</title>
        <authorList>
            <person name="Petersen C."/>
            <person name="Sorensen T."/>
            <person name="Nielsen M.R."/>
            <person name="Sondergaard T.E."/>
            <person name="Sorensen J.L."/>
            <person name="Fitzpatrick D.A."/>
            <person name="Frisvad J.C."/>
            <person name="Nielsen K.L."/>
        </authorList>
    </citation>
    <scope>NUCLEOTIDE SEQUENCE</scope>
    <source>
        <strain evidence="2">IBT 16125</strain>
    </source>
</reference>
<sequence>MGQFDQSDKYTFIEHTGRHGGVGRTGRGCVRRHVANESLRKRVAQRATLALPVVREPVFVNHVTSGDSDSDRQCSDEESPTRPEDEKPVFDRLGILSLPIGKPYDAELIEHISSRLWPGFRNRFRGSANPFPAYWLPRTVENPALYQALLFSALCHLSSRMSLAGQKPRNKGELIALETKAIMATKEQIDCSSAITTPDHLEDLLMITICLATNVQDSDQSMARDPSPFYPILASGRWLDTYGAFACHNVHWNAVLQLVEKRGGLQKIKSFGLPWVISCCLFDVPNFSSAALIMASSTLSRPPYPMLDVGGKPCTMKKYDDFVPQSIWEPTCPMGRGFTVLNDLGLADEVVKVFLALGDFSATLDAYSTGRITNINMDDMFDSRDVMMHRLLSLPSPHDFDVMTMQQRLSFPTLSNERTEANATVEIYSVCRWTAQLYGILVTFPIPRSKYARELAASRVQERISLLPGGLNNRKLLRLLLWCLVVAGASSYVKEQRKWFRARVMEIVEDLKLRSWDEVERVLLDFAWVPSVCNPAARDLWSES</sequence>
<evidence type="ECO:0000313" key="2">
    <source>
        <dbReference type="EMBL" id="KAJ5449588.1"/>
    </source>
</evidence>
<keyword evidence="3" id="KW-1185">Reference proteome</keyword>
<dbReference type="PANTHER" id="PTHR37540">
    <property type="entry name" value="TRANSCRIPTION FACTOR (ACR-2), PUTATIVE-RELATED-RELATED"/>
    <property type="match status" value="1"/>
</dbReference>
<reference evidence="2" key="1">
    <citation type="submission" date="2022-12" db="EMBL/GenBank/DDBJ databases">
        <authorList>
            <person name="Petersen C."/>
        </authorList>
    </citation>
    <scope>NUCLEOTIDE SEQUENCE</scope>
    <source>
        <strain evidence="2">IBT 16125</strain>
    </source>
</reference>
<feature type="compositionally biased region" description="Basic and acidic residues" evidence="1">
    <location>
        <begin position="69"/>
        <end position="88"/>
    </location>
</feature>
<accession>A0AAD6C6B9</accession>
<protein>
    <submittedName>
        <fullName evidence="2">Uncharacterized protein</fullName>
    </submittedName>
</protein>
<organism evidence="2 3">
    <name type="scientific">Penicillium daleae</name>
    <dbReference type="NCBI Taxonomy" id="63821"/>
    <lineage>
        <taxon>Eukaryota</taxon>
        <taxon>Fungi</taxon>
        <taxon>Dikarya</taxon>
        <taxon>Ascomycota</taxon>
        <taxon>Pezizomycotina</taxon>
        <taxon>Eurotiomycetes</taxon>
        <taxon>Eurotiomycetidae</taxon>
        <taxon>Eurotiales</taxon>
        <taxon>Aspergillaceae</taxon>
        <taxon>Penicillium</taxon>
    </lineage>
</organism>
<dbReference type="Proteomes" id="UP001213681">
    <property type="component" value="Unassembled WGS sequence"/>
</dbReference>
<dbReference type="EMBL" id="JAPVEA010000006">
    <property type="protein sequence ID" value="KAJ5449588.1"/>
    <property type="molecule type" value="Genomic_DNA"/>
</dbReference>
<dbReference type="InterPro" id="IPR021858">
    <property type="entry name" value="Fun_TF"/>
</dbReference>
<proteinExistence type="predicted"/>
<dbReference type="AlphaFoldDB" id="A0AAD6C6B9"/>
<dbReference type="Pfam" id="PF11951">
    <property type="entry name" value="Fungal_trans_2"/>
    <property type="match status" value="1"/>
</dbReference>
<evidence type="ECO:0000313" key="3">
    <source>
        <dbReference type="Proteomes" id="UP001213681"/>
    </source>
</evidence>
<comment type="caution">
    <text evidence="2">The sequence shown here is derived from an EMBL/GenBank/DDBJ whole genome shotgun (WGS) entry which is preliminary data.</text>
</comment>
<evidence type="ECO:0000256" key="1">
    <source>
        <dbReference type="SAM" id="MobiDB-lite"/>
    </source>
</evidence>
<feature type="region of interest" description="Disordered" evidence="1">
    <location>
        <begin position="62"/>
        <end position="88"/>
    </location>
</feature>
<gene>
    <name evidence="2" type="ORF">N7458_006037</name>
</gene>
<dbReference type="PANTHER" id="PTHR37540:SF5">
    <property type="entry name" value="TRANSCRIPTION FACTOR DOMAIN-CONTAINING PROTEIN"/>
    <property type="match status" value="1"/>
</dbReference>
<dbReference type="RefSeq" id="XP_056765123.1">
    <property type="nucleotide sequence ID" value="XM_056909419.1"/>
</dbReference>
<name>A0AAD6C6B9_9EURO</name>